<protein>
    <submittedName>
        <fullName evidence="1">Uncharacterized protein</fullName>
    </submittedName>
</protein>
<organism evidence="1 2">
    <name type="scientific">Solanum verrucosum</name>
    <dbReference type="NCBI Taxonomy" id="315347"/>
    <lineage>
        <taxon>Eukaryota</taxon>
        <taxon>Viridiplantae</taxon>
        <taxon>Streptophyta</taxon>
        <taxon>Embryophyta</taxon>
        <taxon>Tracheophyta</taxon>
        <taxon>Spermatophyta</taxon>
        <taxon>Magnoliopsida</taxon>
        <taxon>eudicotyledons</taxon>
        <taxon>Gunneridae</taxon>
        <taxon>Pentapetalae</taxon>
        <taxon>asterids</taxon>
        <taxon>lamiids</taxon>
        <taxon>Solanales</taxon>
        <taxon>Solanaceae</taxon>
        <taxon>Solanoideae</taxon>
        <taxon>Solaneae</taxon>
        <taxon>Solanum</taxon>
    </lineage>
</organism>
<dbReference type="EMBL" id="CP133618">
    <property type="protein sequence ID" value="WMV38902.1"/>
    <property type="molecule type" value="Genomic_DNA"/>
</dbReference>
<reference evidence="1" key="1">
    <citation type="submission" date="2023-08" db="EMBL/GenBank/DDBJ databases">
        <title>A de novo genome assembly of Solanum verrucosum Schlechtendal, a Mexican diploid species geographically isolated from the other diploid A-genome species in potato relatives.</title>
        <authorList>
            <person name="Hosaka K."/>
        </authorList>
    </citation>
    <scope>NUCLEOTIDE SEQUENCE</scope>
    <source>
        <tissue evidence="1">Young leaves</tissue>
    </source>
</reference>
<dbReference type="AlphaFoldDB" id="A0AAF0U403"/>
<proteinExistence type="predicted"/>
<accession>A0AAF0U403</accession>
<dbReference type="Proteomes" id="UP001234989">
    <property type="component" value="Chromosome 7"/>
</dbReference>
<name>A0AAF0U403_SOLVR</name>
<gene>
    <name evidence="1" type="ORF">MTR67_032287</name>
</gene>
<evidence type="ECO:0000313" key="1">
    <source>
        <dbReference type="EMBL" id="WMV38902.1"/>
    </source>
</evidence>
<evidence type="ECO:0000313" key="2">
    <source>
        <dbReference type="Proteomes" id="UP001234989"/>
    </source>
</evidence>
<keyword evidence="2" id="KW-1185">Reference proteome</keyword>
<sequence length="101" mass="11601">MGVKLGRAAVSVLLIASRNRFVDFGVGREVVAAADLHSFTEVHGHCSSELEPKHKYNRRKRKRGKMRGLLRMRRTRQSQMCESSYMFPTHCYCVTNFPLIS</sequence>